<accession>A0A0K2VIG8</accession>
<name>A0A0K2VIG8_LEPSM</name>
<proteinExistence type="predicted"/>
<protein>
    <submittedName>
        <fullName evidence="1">Uncharacterized protein</fullName>
    </submittedName>
</protein>
<dbReference type="EMBL" id="HACA01032779">
    <property type="protein sequence ID" value="CDW50140.1"/>
    <property type="molecule type" value="Transcribed_RNA"/>
</dbReference>
<sequence length="34" mass="3830">MLITATGCVIGACTPPDIIKTQWHSLVRWNHRPI</sequence>
<evidence type="ECO:0000313" key="1">
    <source>
        <dbReference type="EMBL" id="CDW50140.1"/>
    </source>
</evidence>
<dbReference type="AlphaFoldDB" id="A0A0K2VIG8"/>
<organism evidence="1">
    <name type="scientific">Lepeophtheirus salmonis</name>
    <name type="common">Salmon louse</name>
    <name type="synonym">Caligus salmonis</name>
    <dbReference type="NCBI Taxonomy" id="72036"/>
    <lineage>
        <taxon>Eukaryota</taxon>
        <taxon>Metazoa</taxon>
        <taxon>Ecdysozoa</taxon>
        <taxon>Arthropoda</taxon>
        <taxon>Crustacea</taxon>
        <taxon>Multicrustacea</taxon>
        <taxon>Hexanauplia</taxon>
        <taxon>Copepoda</taxon>
        <taxon>Siphonostomatoida</taxon>
        <taxon>Caligidae</taxon>
        <taxon>Lepeophtheirus</taxon>
    </lineage>
</organism>
<reference evidence="1" key="1">
    <citation type="submission" date="2014-05" db="EMBL/GenBank/DDBJ databases">
        <authorList>
            <person name="Chronopoulou M."/>
        </authorList>
    </citation>
    <scope>NUCLEOTIDE SEQUENCE</scope>
    <source>
        <tissue evidence="1">Whole organism</tissue>
    </source>
</reference>